<dbReference type="PANTHER" id="PTHR44858:SF1">
    <property type="entry name" value="UDP-N-ACETYLGLUCOSAMINE--PEPTIDE N-ACETYLGLUCOSAMINYLTRANSFERASE SPINDLY-RELATED"/>
    <property type="match status" value="1"/>
</dbReference>
<protein>
    <submittedName>
        <fullName evidence="4">Tetratricopeptide repeat protein</fullName>
    </submittedName>
</protein>
<dbReference type="InterPro" id="IPR050498">
    <property type="entry name" value="Ycf3"/>
</dbReference>
<proteinExistence type="predicted"/>
<dbReference type="InterPro" id="IPR011990">
    <property type="entry name" value="TPR-like_helical_dom_sf"/>
</dbReference>
<feature type="repeat" description="TPR" evidence="3">
    <location>
        <begin position="308"/>
        <end position="341"/>
    </location>
</feature>
<evidence type="ECO:0000256" key="3">
    <source>
        <dbReference type="PROSITE-ProRule" id="PRU00339"/>
    </source>
</evidence>
<dbReference type="AlphaFoldDB" id="A0A5A9G345"/>
<dbReference type="RefSeq" id="WP_149235292.1">
    <property type="nucleotide sequence ID" value="NZ_JALJXJ010000026.1"/>
</dbReference>
<gene>
    <name evidence="4" type="ORF">FZ942_33065</name>
</gene>
<evidence type="ECO:0000256" key="1">
    <source>
        <dbReference type="ARBA" id="ARBA00022737"/>
    </source>
</evidence>
<dbReference type="OrthoDB" id="7295585at2"/>
<dbReference type="EMBL" id="VTTN01000026">
    <property type="protein sequence ID" value="KAA0588948.1"/>
    <property type="molecule type" value="Genomic_DNA"/>
</dbReference>
<evidence type="ECO:0000313" key="5">
    <source>
        <dbReference type="Proteomes" id="UP000324927"/>
    </source>
</evidence>
<comment type="caution">
    <text evidence="4">The sequence shown here is derived from an EMBL/GenBank/DDBJ whole genome shotgun (WGS) entry which is preliminary data.</text>
</comment>
<accession>A0A5A9G345</accession>
<keyword evidence="2 3" id="KW-0802">TPR repeat</keyword>
<dbReference type="Gene3D" id="1.25.40.10">
    <property type="entry name" value="Tetratricopeptide repeat domain"/>
    <property type="match status" value="1"/>
</dbReference>
<dbReference type="PANTHER" id="PTHR44858">
    <property type="entry name" value="TETRATRICOPEPTIDE REPEAT PROTEIN 6"/>
    <property type="match status" value="1"/>
</dbReference>
<sequence length="362" mass="40565">MDFGILTIPLVTLAMAFGFAVFTDTQTIHFDYVDVPDSISQETGLTPAVVITKLADEMQEIERQAFTKAEARQVELHADQSATSVLGEYLGVTPLIRVVQESAHMIPFTFSGEIVRHDQQVEFILRSYDSHHNKTRIQRNGSVDNMKGLIHGVAYEAMRVVNPYILAAYQFKRDRLSRDFTPTLEILRLELEGHDSRYAPWLHNLWGMVLYQQNDRHGAIHQFEEAVHLDPNFLSPVLNLGVVNARLGEYDAAVQNFAAVVEHPNVVQSPAVKAAALSEWGFTLALTGRIEEAYAKFDESSRTDPNFSDVYSSWAEVLSAQGRREEAERMTAKALKLAPKEVVYTENLIGTVQNVPATASMN</sequence>
<keyword evidence="1" id="KW-0677">Repeat</keyword>
<evidence type="ECO:0000313" key="4">
    <source>
        <dbReference type="EMBL" id="KAA0588948.1"/>
    </source>
</evidence>
<keyword evidence="5" id="KW-1185">Reference proteome</keyword>
<dbReference type="Proteomes" id="UP000324927">
    <property type="component" value="Unassembled WGS sequence"/>
</dbReference>
<dbReference type="InterPro" id="IPR019734">
    <property type="entry name" value="TPR_rpt"/>
</dbReference>
<dbReference type="Pfam" id="PF13432">
    <property type="entry name" value="TPR_16"/>
    <property type="match status" value="1"/>
</dbReference>
<evidence type="ECO:0000256" key="2">
    <source>
        <dbReference type="ARBA" id="ARBA00022803"/>
    </source>
</evidence>
<dbReference type="PROSITE" id="PS50005">
    <property type="entry name" value="TPR"/>
    <property type="match status" value="2"/>
</dbReference>
<organism evidence="4 5">
    <name type="scientific">Azospirillum lipoferum</name>
    <dbReference type="NCBI Taxonomy" id="193"/>
    <lineage>
        <taxon>Bacteria</taxon>
        <taxon>Pseudomonadati</taxon>
        <taxon>Pseudomonadota</taxon>
        <taxon>Alphaproteobacteria</taxon>
        <taxon>Rhodospirillales</taxon>
        <taxon>Azospirillaceae</taxon>
        <taxon>Azospirillum</taxon>
    </lineage>
</organism>
<dbReference type="SUPFAM" id="SSF48452">
    <property type="entry name" value="TPR-like"/>
    <property type="match status" value="1"/>
</dbReference>
<reference evidence="4 5" key="1">
    <citation type="submission" date="2019-08" db="EMBL/GenBank/DDBJ databases">
        <authorList>
            <person name="Grouzdev D."/>
            <person name="Tikhonova E."/>
            <person name="Kravchenko I."/>
        </authorList>
    </citation>
    <scope>NUCLEOTIDE SEQUENCE [LARGE SCALE GENOMIC DNA]</scope>
    <source>
        <strain evidence="4 5">59b</strain>
    </source>
</reference>
<dbReference type="SMART" id="SM00028">
    <property type="entry name" value="TPR"/>
    <property type="match status" value="4"/>
</dbReference>
<feature type="repeat" description="TPR" evidence="3">
    <location>
        <begin position="200"/>
        <end position="233"/>
    </location>
</feature>
<name>A0A5A9G345_AZOLI</name>